<gene>
    <name evidence="2" type="ORF">DET52_109136</name>
</gene>
<protein>
    <recommendedName>
        <fullName evidence="4">Phage abortive infection protein</fullName>
    </recommendedName>
</protein>
<accession>A0A4R6GSX6</accession>
<dbReference type="Proteomes" id="UP000294848">
    <property type="component" value="Unassembled WGS sequence"/>
</dbReference>
<keyword evidence="1" id="KW-0812">Transmembrane</keyword>
<dbReference type="RefSeq" id="WP_133466322.1">
    <property type="nucleotide sequence ID" value="NZ_SNWI01000009.1"/>
</dbReference>
<evidence type="ECO:0000313" key="2">
    <source>
        <dbReference type="EMBL" id="TDN97734.1"/>
    </source>
</evidence>
<sequence>MNLNFNFGEHFYEAGNSALIYDLSITFISAFLGLLAALLVNRLIDRKNRKKENKNKEQRYLSHLKYLSQLLDSIIENYPKQAENYKKLSDAVKEKPLETQLPVLRATYDLSRLKDMDSSELRNAYFYFISGNEENIERYKKLFANADFLLMYFNDLMRQNENHRNFTHKDQLFVRDCTEEAALRLGIREKNIQKYNPDNFQEIPEFQYLHKFSVIFIETTNNLLDFQVLYQNYLKPLHDTVLDKISDNNFSDEIFILLKKAISRLRNIEINSQEFAKDMEKVEPKIKNSIEFLTELNDTLKEKTSHNKL</sequence>
<dbReference type="AlphaFoldDB" id="A0A4R6GSX6"/>
<evidence type="ECO:0000256" key="1">
    <source>
        <dbReference type="SAM" id="Phobius"/>
    </source>
</evidence>
<comment type="caution">
    <text evidence="2">The sequence shown here is derived from an EMBL/GenBank/DDBJ whole genome shotgun (WGS) entry which is preliminary data.</text>
</comment>
<evidence type="ECO:0000313" key="3">
    <source>
        <dbReference type="Proteomes" id="UP000294848"/>
    </source>
</evidence>
<proteinExistence type="predicted"/>
<organism evidence="2 3">
    <name type="scientific">Sunxiuqinia elliptica</name>
    <dbReference type="NCBI Taxonomy" id="655355"/>
    <lineage>
        <taxon>Bacteria</taxon>
        <taxon>Pseudomonadati</taxon>
        <taxon>Bacteroidota</taxon>
        <taxon>Bacteroidia</taxon>
        <taxon>Marinilabiliales</taxon>
        <taxon>Prolixibacteraceae</taxon>
        <taxon>Sunxiuqinia</taxon>
    </lineage>
</organism>
<keyword evidence="1" id="KW-1133">Transmembrane helix</keyword>
<feature type="transmembrane region" description="Helical" evidence="1">
    <location>
        <begin position="20"/>
        <end position="44"/>
    </location>
</feature>
<dbReference type="EMBL" id="SNWI01000009">
    <property type="protein sequence ID" value="TDN97734.1"/>
    <property type="molecule type" value="Genomic_DNA"/>
</dbReference>
<evidence type="ECO:0008006" key="4">
    <source>
        <dbReference type="Google" id="ProtNLM"/>
    </source>
</evidence>
<reference evidence="2 3" key="1">
    <citation type="submission" date="2019-03" db="EMBL/GenBank/DDBJ databases">
        <title>Freshwater and sediment microbial communities from various areas in North America, analyzing microbe dynamics in response to fracking.</title>
        <authorList>
            <person name="Lamendella R."/>
        </authorList>
    </citation>
    <scope>NUCLEOTIDE SEQUENCE [LARGE SCALE GENOMIC DNA]</scope>
    <source>
        <strain evidence="2 3">114D</strain>
    </source>
</reference>
<keyword evidence="1" id="KW-0472">Membrane</keyword>
<name>A0A4R6GSX6_9BACT</name>